<dbReference type="InterPro" id="IPR025110">
    <property type="entry name" value="AMP-bd_C"/>
</dbReference>
<evidence type="ECO:0000259" key="5">
    <source>
        <dbReference type="Pfam" id="PF13193"/>
    </source>
</evidence>
<feature type="region of interest" description="Disordered" evidence="2">
    <location>
        <begin position="89"/>
        <end position="120"/>
    </location>
</feature>
<evidence type="ECO:0000259" key="4">
    <source>
        <dbReference type="Pfam" id="PF08100"/>
    </source>
</evidence>
<feature type="region of interest" description="Disordered" evidence="2">
    <location>
        <begin position="643"/>
        <end position="666"/>
    </location>
</feature>
<dbReference type="PANTHER" id="PTHR43201:SF8">
    <property type="entry name" value="ACYL-COA SYNTHETASE FAMILY MEMBER 3"/>
    <property type="match status" value="1"/>
</dbReference>
<gene>
    <name evidence="6" type="ORF">B1H20_29905</name>
</gene>
<accession>A0A1V0UIW3</accession>
<dbReference type="RefSeq" id="WP_083193575.1">
    <property type="nucleotide sequence ID" value="NZ_CP020570.1"/>
</dbReference>
<feature type="domain" description="AMP-dependent synthetase/ligase" evidence="3">
    <location>
        <begin position="21"/>
        <end position="303"/>
    </location>
</feature>
<dbReference type="GO" id="GO:0006631">
    <property type="term" value="P:fatty acid metabolic process"/>
    <property type="evidence" value="ECO:0007669"/>
    <property type="project" value="TreeGrafter"/>
</dbReference>
<dbReference type="Gene3D" id="3.40.50.150">
    <property type="entry name" value="Vaccinia Virus protein VP39"/>
    <property type="match status" value="1"/>
</dbReference>
<dbReference type="AlphaFoldDB" id="A0A1V0UIW3"/>
<dbReference type="InterPro" id="IPR045851">
    <property type="entry name" value="AMP-bd_C_sf"/>
</dbReference>
<comment type="similarity">
    <text evidence="1">Belongs to the ATP-dependent AMP-binding enzyme family.</text>
</comment>
<organism evidence="6 7">
    <name type="scientific">Streptomyces violaceoruber</name>
    <dbReference type="NCBI Taxonomy" id="1935"/>
    <lineage>
        <taxon>Bacteria</taxon>
        <taxon>Bacillati</taxon>
        <taxon>Actinomycetota</taxon>
        <taxon>Actinomycetes</taxon>
        <taxon>Kitasatosporales</taxon>
        <taxon>Streptomycetaceae</taxon>
        <taxon>Streptomyces</taxon>
        <taxon>Streptomyces violaceoruber group</taxon>
    </lineage>
</organism>
<dbReference type="InterPro" id="IPR042099">
    <property type="entry name" value="ANL_N_sf"/>
</dbReference>
<dbReference type="KEGG" id="svu:B1H20_29905"/>
<dbReference type="Gene3D" id="1.10.10.10">
    <property type="entry name" value="Winged helix-like DNA-binding domain superfamily/Winged helix DNA-binding domain"/>
    <property type="match status" value="1"/>
</dbReference>
<evidence type="ECO:0000259" key="3">
    <source>
        <dbReference type="Pfam" id="PF00501"/>
    </source>
</evidence>
<dbReference type="Pfam" id="PF08100">
    <property type="entry name" value="Dimerisation"/>
    <property type="match status" value="1"/>
</dbReference>
<dbReference type="Pfam" id="PF00501">
    <property type="entry name" value="AMP-binding"/>
    <property type="match status" value="1"/>
</dbReference>
<feature type="compositionally biased region" description="Low complexity" evidence="2">
    <location>
        <begin position="89"/>
        <end position="110"/>
    </location>
</feature>
<dbReference type="SUPFAM" id="SSF56801">
    <property type="entry name" value="Acetyl-CoA synthetase-like"/>
    <property type="match status" value="1"/>
</dbReference>
<evidence type="ECO:0000313" key="6">
    <source>
        <dbReference type="EMBL" id="ARF65154.1"/>
    </source>
</evidence>
<feature type="region of interest" description="Disordered" evidence="2">
    <location>
        <begin position="508"/>
        <end position="534"/>
    </location>
</feature>
<sequence>MTAPIDAGASGAGAPHAVHGSLDCAPGEVVALVGEGGAAWADAYRDVRKAGAVPLLVDPAAPAAEHARWLARAGGGRLLHTRDRTLFDAPGARSASARPATGAPGRRPGTVLLPSSGTTGSPKLVERSVDSLRAEGLRHVRWAGLNASDRVLLPLPLWHAYALGWLHAALEAGAELRAHPPTALGAVLRDIEHGATVLPLVPAVARLLAARAGRAPLTGTALRLAMVGAGVVDDELDDAFRAALGIGLARDYGSSETGSLFSAPAGAPSGRVGHPLAGIGFRILGDEGTARAHDDEPGELQIRVAGEPGPGDAEDGWRPTGDVAAYHPELGLRILGRRGRAVRRGDRWVAPEEVETVLRSHGDVLEARVTGVPGRTATGPTTRLHAEVVSLRGTGADSAELHRHAQDRLAPHKVPDQIRAVGELPRGRSGKLLPARRLVPGDEATLIACAQGHKRSELLFTLMRLGVLDLLWRGPADSARVAGELGLDAEVCEQLLQVAESAGLLRAAPPEEREAARPPSAGAGGAAPAPGPAADVPDGAAAILALEERLSRSWVTREQLTALARTGSAARAFDAEGPDDVLRGVYQRAMHTPAAHRRSGIGLRLAGARDGRLLEITCGPGRYAHTHGTAAANRLLRVGTLAEQSTHGAGDRPPADGPPAVPEPEDGELFDLVVVCNAVHLPGPGSDLRELAARLAPGGRLLVDDVFLDAPGGLPQEIRLDWLTHGGSAWPTESTLTAGLGAAGFTVRRVVHVGTPAVTLLVAAPEPRPTPQAEGAA</sequence>
<dbReference type="OrthoDB" id="6736964at2"/>
<dbReference type="STRING" id="1935.B1H20_29905"/>
<feature type="compositionally biased region" description="Low complexity" evidence="2">
    <location>
        <begin position="517"/>
        <end position="534"/>
    </location>
</feature>
<dbReference type="Pfam" id="PF13193">
    <property type="entry name" value="AMP-binding_C"/>
    <property type="match status" value="1"/>
</dbReference>
<dbReference type="InterPro" id="IPR012967">
    <property type="entry name" value="COMT_dimerisation"/>
</dbReference>
<evidence type="ECO:0000313" key="7">
    <source>
        <dbReference type="Proteomes" id="UP000192445"/>
    </source>
</evidence>
<feature type="domain" description="O-methyltransferase dimerisation" evidence="4">
    <location>
        <begin position="450"/>
        <end position="509"/>
    </location>
</feature>
<dbReference type="InterPro" id="IPR020845">
    <property type="entry name" value="AMP-binding_CS"/>
</dbReference>
<dbReference type="Gene3D" id="3.30.300.30">
    <property type="match status" value="1"/>
</dbReference>
<dbReference type="InterPro" id="IPR000873">
    <property type="entry name" value="AMP-dep_synth/lig_dom"/>
</dbReference>
<dbReference type="PANTHER" id="PTHR43201">
    <property type="entry name" value="ACYL-COA SYNTHETASE"/>
    <property type="match status" value="1"/>
</dbReference>
<name>A0A1V0UIW3_STRVN</name>
<dbReference type="SUPFAM" id="SSF46785">
    <property type="entry name" value="Winged helix' DNA-binding domain"/>
    <property type="match status" value="1"/>
</dbReference>
<dbReference type="Proteomes" id="UP000192445">
    <property type="component" value="Chromosome"/>
</dbReference>
<reference evidence="6 7" key="1">
    <citation type="submission" date="2017-03" db="EMBL/GenBank/DDBJ databases">
        <title>Complete Genome Sequence of a natural compounds producer, Streptomyces violaceus S21.</title>
        <authorList>
            <person name="Zhong C."/>
            <person name="Zhao Z."/>
            <person name="Fu J."/>
            <person name="Zong G."/>
            <person name="Qin R."/>
            <person name="Cao G."/>
        </authorList>
    </citation>
    <scope>NUCLEOTIDE SEQUENCE [LARGE SCALE GENOMIC DNA]</scope>
    <source>
        <strain evidence="6 7">S21</strain>
    </source>
</reference>
<dbReference type="InterPro" id="IPR036388">
    <property type="entry name" value="WH-like_DNA-bd_sf"/>
</dbReference>
<dbReference type="SUPFAM" id="SSF53335">
    <property type="entry name" value="S-adenosyl-L-methionine-dependent methyltransferases"/>
    <property type="match status" value="1"/>
</dbReference>
<dbReference type="GO" id="GO:0031956">
    <property type="term" value="F:medium-chain fatty acid-CoA ligase activity"/>
    <property type="evidence" value="ECO:0007669"/>
    <property type="project" value="TreeGrafter"/>
</dbReference>
<dbReference type="GO" id="GO:0046983">
    <property type="term" value="F:protein dimerization activity"/>
    <property type="evidence" value="ECO:0007669"/>
    <property type="project" value="InterPro"/>
</dbReference>
<dbReference type="InterPro" id="IPR029063">
    <property type="entry name" value="SAM-dependent_MTases_sf"/>
</dbReference>
<evidence type="ECO:0000256" key="2">
    <source>
        <dbReference type="SAM" id="MobiDB-lite"/>
    </source>
</evidence>
<dbReference type="PROSITE" id="PS00455">
    <property type="entry name" value="AMP_BINDING"/>
    <property type="match status" value="1"/>
</dbReference>
<dbReference type="CDD" id="cd04433">
    <property type="entry name" value="AFD_class_I"/>
    <property type="match status" value="1"/>
</dbReference>
<evidence type="ECO:0000256" key="1">
    <source>
        <dbReference type="ARBA" id="ARBA00006432"/>
    </source>
</evidence>
<dbReference type="InterPro" id="IPR036390">
    <property type="entry name" value="WH_DNA-bd_sf"/>
</dbReference>
<dbReference type="Gene3D" id="3.40.50.12780">
    <property type="entry name" value="N-terminal domain of ligase-like"/>
    <property type="match status" value="1"/>
</dbReference>
<proteinExistence type="inferred from homology"/>
<protein>
    <recommendedName>
        <fullName evidence="8">AMP-dependent synthetase/ligase domain-containing protein</fullName>
    </recommendedName>
</protein>
<feature type="domain" description="AMP-binding enzyme C-terminal" evidence="5">
    <location>
        <begin position="353"/>
        <end position="431"/>
    </location>
</feature>
<evidence type="ECO:0008006" key="8">
    <source>
        <dbReference type="Google" id="ProtNLM"/>
    </source>
</evidence>
<dbReference type="EMBL" id="CP020570">
    <property type="protein sequence ID" value="ARF65154.1"/>
    <property type="molecule type" value="Genomic_DNA"/>
</dbReference>